<dbReference type="OrthoDB" id="9815847at2"/>
<dbReference type="InterPro" id="IPR011990">
    <property type="entry name" value="TPR-like_helical_dom_sf"/>
</dbReference>
<name>A0A380ZC99_BARDO</name>
<dbReference type="AlphaFoldDB" id="A0A380ZC99"/>
<evidence type="ECO:0000256" key="1">
    <source>
        <dbReference type="SAM" id="Phobius"/>
    </source>
</evidence>
<dbReference type="Gene3D" id="1.25.40.10">
    <property type="entry name" value="Tetratricopeptide repeat domain"/>
    <property type="match status" value="1"/>
</dbReference>
<gene>
    <name evidence="2" type="ORF">NCTC12862_00357</name>
</gene>
<keyword evidence="1" id="KW-0472">Membrane</keyword>
<feature type="transmembrane region" description="Helical" evidence="1">
    <location>
        <begin position="61"/>
        <end position="80"/>
    </location>
</feature>
<evidence type="ECO:0000313" key="3">
    <source>
        <dbReference type="Proteomes" id="UP000254950"/>
    </source>
</evidence>
<keyword evidence="1" id="KW-0812">Transmembrane</keyword>
<evidence type="ECO:0000313" key="2">
    <source>
        <dbReference type="EMBL" id="SUV44607.1"/>
    </source>
</evidence>
<dbReference type="Proteomes" id="UP000254950">
    <property type="component" value="Unassembled WGS sequence"/>
</dbReference>
<reference evidence="2 3" key="1">
    <citation type="submission" date="2018-06" db="EMBL/GenBank/DDBJ databases">
        <authorList>
            <consortium name="Pathogen Informatics"/>
            <person name="Doyle S."/>
        </authorList>
    </citation>
    <scope>NUCLEOTIDE SEQUENCE [LARGE SCALE GENOMIC DNA]</scope>
    <source>
        <strain evidence="2 3">NCTC12862</strain>
    </source>
</reference>
<feature type="transmembrane region" description="Helical" evidence="1">
    <location>
        <begin position="6"/>
        <end position="26"/>
    </location>
</feature>
<dbReference type="EMBL" id="UFTF01000001">
    <property type="protein sequence ID" value="SUV44607.1"/>
    <property type="molecule type" value="Genomic_DNA"/>
</dbReference>
<accession>A0A380ZC99</accession>
<dbReference type="Pfam" id="PF14559">
    <property type="entry name" value="TPR_19"/>
    <property type="match status" value="1"/>
</dbReference>
<protein>
    <submittedName>
        <fullName evidence="2">Formate-dependent nitrite reductase complex subunit NrfG</fullName>
    </submittedName>
</protein>
<proteinExistence type="predicted"/>
<keyword evidence="1" id="KW-1133">Transmembrane helix</keyword>
<organism evidence="2 3">
    <name type="scientific">Bartonella doshiae</name>
    <dbReference type="NCBI Taxonomy" id="33044"/>
    <lineage>
        <taxon>Bacteria</taxon>
        <taxon>Pseudomonadati</taxon>
        <taxon>Pseudomonadota</taxon>
        <taxon>Alphaproteobacteria</taxon>
        <taxon>Hyphomicrobiales</taxon>
        <taxon>Bartonellaceae</taxon>
        <taxon>Bartonella</taxon>
    </lineage>
</organism>
<dbReference type="STRING" id="33044.GCA_900005695_00418"/>
<dbReference type="SUPFAM" id="SSF48452">
    <property type="entry name" value="TPR-like"/>
    <property type="match status" value="1"/>
</dbReference>
<sequence>MLLLILAGIFLIFLASILFLSLRFNYVPKKERGTSALESDGNHMYVVDSDKFRTHYKNIRTFKALSVLFVLLVTWSIYGLTGNPEVKSYFFSELMEKDPKMLNKHERLVRLQVLFFRSPHDGTLADALAVEYLEEGYFQEAVNIYLDALRLNGETAPRLVGYGLALVGYEGGVITQEAQKAFQKAADLVPNDFYPRLLLADALRQAGKPAQAVQFLQSFLDTMPKDFVGQSRVKAMIIQLRGLSDKNF</sequence>
<dbReference type="RefSeq" id="WP_004854976.1">
    <property type="nucleotide sequence ID" value="NZ_CACVBH010000004.1"/>
</dbReference>